<reference evidence="2 3" key="1">
    <citation type="submission" date="2019-03" db="EMBL/GenBank/DDBJ databases">
        <title>Roseomonas sp. a novel Roseomonas species isolated from Sea whip Gorgonian.</title>
        <authorList>
            <person name="Li F."/>
            <person name="Pan X."/>
            <person name="Huang S."/>
            <person name="Li Z."/>
            <person name="Meng B."/>
        </authorList>
    </citation>
    <scope>NUCLEOTIDE SEQUENCE [LARGE SCALE GENOMIC DNA]</scope>
    <source>
        <strain evidence="2 3">M0104</strain>
    </source>
</reference>
<keyword evidence="1" id="KW-0812">Transmembrane</keyword>
<protein>
    <submittedName>
        <fullName evidence="2">Uncharacterized protein</fullName>
    </submittedName>
</protein>
<sequence>MSTLLAPLWAIFAPLRAFIAQSPWRFVGLLALLGALAAVLEFHIITAFCAAILSLVLMWISEHRPKPAKRI</sequence>
<evidence type="ECO:0000256" key="1">
    <source>
        <dbReference type="SAM" id="Phobius"/>
    </source>
</evidence>
<evidence type="ECO:0000313" key="3">
    <source>
        <dbReference type="Proteomes" id="UP000460715"/>
    </source>
</evidence>
<dbReference type="Proteomes" id="UP000460715">
    <property type="component" value="Unassembled WGS sequence"/>
</dbReference>
<comment type="caution">
    <text evidence="2">The sequence shown here is derived from an EMBL/GenBank/DDBJ whole genome shotgun (WGS) entry which is preliminary data.</text>
</comment>
<dbReference type="RefSeq" id="WP_160935543.1">
    <property type="nucleotide sequence ID" value="NZ_SNVJ01000002.1"/>
</dbReference>
<proteinExistence type="predicted"/>
<dbReference type="AlphaFoldDB" id="A0A845B871"/>
<keyword evidence="3" id="KW-1185">Reference proteome</keyword>
<feature type="transmembrane region" description="Helical" evidence="1">
    <location>
        <begin position="27"/>
        <end position="60"/>
    </location>
</feature>
<evidence type="ECO:0000313" key="2">
    <source>
        <dbReference type="EMBL" id="MXP62440.1"/>
    </source>
</evidence>
<organism evidence="2 3">
    <name type="scientific">Teichococcus coralli</name>
    <dbReference type="NCBI Taxonomy" id="2545983"/>
    <lineage>
        <taxon>Bacteria</taxon>
        <taxon>Pseudomonadati</taxon>
        <taxon>Pseudomonadota</taxon>
        <taxon>Alphaproteobacteria</taxon>
        <taxon>Acetobacterales</taxon>
        <taxon>Roseomonadaceae</taxon>
        <taxon>Roseomonas</taxon>
    </lineage>
</organism>
<name>A0A845B871_9PROT</name>
<dbReference type="EMBL" id="SNVJ01000002">
    <property type="protein sequence ID" value="MXP62440.1"/>
    <property type="molecule type" value="Genomic_DNA"/>
</dbReference>
<accession>A0A845B871</accession>
<gene>
    <name evidence="2" type="ORF">E0493_03610</name>
</gene>
<keyword evidence="1" id="KW-0472">Membrane</keyword>
<keyword evidence="1" id="KW-1133">Transmembrane helix</keyword>